<evidence type="ECO:0000256" key="6">
    <source>
        <dbReference type="ARBA" id="ARBA00023136"/>
    </source>
</evidence>
<dbReference type="GO" id="GO:0005249">
    <property type="term" value="F:voltage-gated potassium channel activity"/>
    <property type="evidence" value="ECO:0007669"/>
    <property type="project" value="InterPro"/>
</dbReference>
<dbReference type="Proteomes" id="UP000701698">
    <property type="component" value="Unassembled WGS sequence"/>
</dbReference>
<dbReference type="InterPro" id="IPR027359">
    <property type="entry name" value="Volt_channel_dom_sf"/>
</dbReference>
<keyword evidence="7 11" id="KW-0407">Ion channel</keyword>
<reference evidence="11" key="1">
    <citation type="submission" date="2020-04" db="EMBL/GenBank/DDBJ databases">
        <authorList>
            <person name="Zhang T."/>
        </authorList>
    </citation>
    <scope>NUCLEOTIDE SEQUENCE</scope>
    <source>
        <strain evidence="11">HKST-UBA01</strain>
    </source>
</reference>
<dbReference type="GO" id="GO:0015276">
    <property type="term" value="F:ligand-gated monoatomic ion channel activity"/>
    <property type="evidence" value="ECO:0007669"/>
    <property type="project" value="InterPro"/>
</dbReference>
<dbReference type="Gene3D" id="1.10.287.70">
    <property type="match status" value="1"/>
</dbReference>
<feature type="transmembrane region" description="Helical" evidence="9">
    <location>
        <begin position="81"/>
        <end position="101"/>
    </location>
</feature>
<evidence type="ECO:0000256" key="4">
    <source>
        <dbReference type="ARBA" id="ARBA00022989"/>
    </source>
</evidence>
<evidence type="ECO:0000256" key="5">
    <source>
        <dbReference type="ARBA" id="ARBA00023065"/>
    </source>
</evidence>
<dbReference type="Pfam" id="PF07885">
    <property type="entry name" value="Ion_trans_2"/>
    <property type="match status" value="1"/>
</dbReference>
<feature type="transmembrane region" description="Helical" evidence="9">
    <location>
        <begin position="150"/>
        <end position="171"/>
    </location>
</feature>
<evidence type="ECO:0000256" key="1">
    <source>
        <dbReference type="ARBA" id="ARBA00004141"/>
    </source>
</evidence>
<keyword evidence="2" id="KW-0813">Transport</keyword>
<accession>A0A955LGQ6</accession>
<evidence type="ECO:0000256" key="8">
    <source>
        <dbReference type="SAM" id="Coils"/>
    </source>
</evidence>
<proteinExistence type="predicted"/>
<feature type="transmembrane region" description="Helical" evidence="9">
    <location>
        <begin position="113"/>
        <end position="138"/>
    </location>
</feature>
<keyword evidence="4 9" id="KW-1133">Transmembrane helix</keyword>
<reference evidence="11" key="2">
    <citation type="journal article" date="2021" name="Microbiome">
        <title>Successional dynamics and alternative stable states in a saline activated sludge microbial community over 9 years.</title>
        <authorList>
            <person name="Wang Y."/>
            <person name="Ye J."/>
            <person name="Ju F."/>
            <person name="Liu L."/>
            <person name="Boyd J.A."/>
            <person name="Deng Y."/>
            <person name="Parks D.H."/>
            <person name="Jiang X."/>
            <person name="Yin X."/>
            <person name="Woodcroft B.J."/>
            <person name="Tyson G.W."/>
            <person name="Hugenholtz P."/>
            <person name="Polz M.F."/>
            <person name="Zhang T."/>
        </authorList>
    </citation>
    <scope>NUCLEOTIDE SEQUENCE</scope>
    <source>
        <strain evidence="11">HKST-UBA01</strain>
    </source>
</reference>
<evidence type="ECO:0000256" key="2">
    <source>
        <dbReference type="ARBA" id="ARBA00022448"/>
    </source>
</evidence>
<keyword evidence="5" id="KW-0406">Ion transport</keyword>
<keyword evidence="8" id="KW-0175">Coiled coil</keyword>
<organism evidence="11 12">
    <name type="scientific">candidate division WWE3 bacterium</name>
    <dbReference type="NCBI Taxonomy" id="2053526"/>
    <lineage>
        <taxon>Bacteria</taxon>
        <taxon>Katanobacteria</taxon>
    </lineage>
</organism>
<feature type="transmembrane region" description="Helical" evidence="9">
    <location>
        <begin position="50"/>
        <end position="69"/>
    </location>
</feature>
<evidence type="ECO:0000313" key="12">
    <source>
        <dbReference type="Proteomes" id="UP000701698"/>
    </source>
</evidence>
<feature type="transmembrane region" description="Helical" evidence="9">
    <location>
        <begin position="211"/>
        <end position="236"/>
    </location>
</feature>
<dbReference type="InterPro" id="IPR013099">
    <property type="entry name" value="K_chnl_dom"/>
</dbReference>
<comment type="subcellular location">
    <subcellularLocation>
        <location evidence="1">Membrane</location>
        <topology evidence="1">Multi-pass membrane protein</topology>
    </subcellularLocation>
</comment>
<gene>
    <name evidence="11" type="ORF">KC571_02465</name>
</gene>
<protein>
    <submittedName>
        <fullName evidence="11">Two pore domain potassium channel family protein</fullName>
    </submittedName>
</protein>
<dbReference type="Gene3D" id="1.20.120.350">
    <property type="entry name" value="Voltage-gated potassium channels. Chain C"/>
    <property type="match status" value="1"/>
</dbReference>
<evidence type="ECO:0000256" key="3">
    <source>
        <dbReference type="ARBA" id="ARBA00022692"/>
    </source>
</evidence>
<dbReference type="EMBL" id="JAGQKX010000051">
    <property type="protein sequence ID" value="MCA9390244.1"/>
    <property type="molecule type" value="Genomic_DNA"/>
</dbReference>
<dbReference type="PANTHER" id="PTHR11537">
    <property type="entry name" value="VOLTAGE-GATED POTASSIUM CHANNEL"/>
    <property type="match status" value="1"/>
</dbReference>
<name>A0A955LGQ6_UNCKA</name>
<dbReference type="SUPFAM" id="SSF81324">
    <property type="entry name" value="Voltage-gated potassium channels"/>
    <property type="match status" value="1"/>
</dbReference>
<dbReference type="PANTHER" id="PTHR11537:SF254">
    <property type="entry name" value="POTASSIUM VOLTAGE-GATED CHANNEL PROTEIN SHAB"/>
    <property type="match status" value="1"/>
</dbReference>
<dbReference type="Gene3D" id="1.20.5.110">
    <property type="match status" value="1"/>
</dbReference>
<evidence type="ECO:0000313" key="11">
    <source>
        <dbReference type="EMBL" id="MCA9390244.1"/>
    </source>
</evidence>
<comment type="caution">
    <text evidence="11">The sequence shown here is derived from an EMBL/GenBank/DDBJ whole genome shotgun (WGS) entry which is preliminary data.</text>
</comment>
<keyword evidence="6 9" id="KW-0472">Membrane</keyword>
<evidence type="ECO:0000256" key="9">
    <source>
        <dbReference type="SAM" id="Phobius"/>
    </source>
</evidence>
<sequence>MEKPAVTVKPERAQSWFELPMLILTAILLVIILVRELFVLPAFVSSILGLIDWLIWFAFAVELVLMTYLSEKKIRHLVTHWFDVLIVFFPILRLTRLVRIVQLAALEDVGNQIYRLIALLFGDDVLLIRVFPLLIRFLHQAKDFIKKYRFQYVLLSLAILTVFLGSLVTLFERGDSQANIVTFYDGIWWSIESITTVGYGDYYPVTFAGRLIGFLLMIFGITTFSLITASIASLLVGEQEEKEIERLHDHIATLEQKMNSIVNESSSTSSTNTMP</sequence>
<feature type="transmembrane region" description="Helical" evidence="9">
    <location>
        <begin position="21"/>
        <end position="44"/>
    </location>
</feature>
<evidence type="ECO:0000256" key="7">
    <source>
        <dbReference type="ARBA" id="ARBA00023303"/>
    </source>
</evidence>
<feature type="domain" description="Potassium channel" evidence="10">
    <location>
        <begin position="159"/>
        <end position="235"/>
    </location>
</feature>
<evidence type="ECO:0000259" key="10">
    <source>
        <dbReference type="Pfam" id="PF07885"/>
    </source>
</evidence>
<dbReference type="InterPro" id="IPR028325">
    <property type="entry name" value="VG_K_chnl"/>
</dbReference>
<dbReference type="GO" id="GO:0008076">
    <property type="term" value="C:voltage-gated potassium channel complex"/>
    <property type="evidence" value="ECO:0007669"/>
    <property type="project" value="InterPro"/>
</dbReference>
<dbReference type="AlphaFoldDB" id="A0A955LGQ6"/>
<dbReference type="GO" id="GO:0001508">
    <property type="term" value="P:action potential"/>
    <property type="evidence" value="ECO:0007669"/>
    <property type="project" value="TreeGrafter"/>
</dbReference>
<dbReference type="PRINTS" id="PR00169">
    <property type="entry name" value="KCHANNEL"/>
</dbReference>
<feature type="coiled-coil region" evidence="8">
    <location>
        <begin position="237"/>
        <end position="264"/>
    </location>
</feature>
<keyword evidence="3 9" id="KW-0812">Transmembrane</keyword>